<dbReference type="AlphaFoldDB" id="A0A3M7RE50"/>
<feature type="region of interest" description="Disordered" evidence="1">
    <location>
        <begin position="1"/>
        <end position="39"/>
    </location>
</feature>
<feature type="region of interest" description="Disordered" evidence="1">
    <location>
        <begin position="61"/>
        <end position="116"/>
    </location>
</feature>
<protein>
    <submittedName>
        <fullName evidence="2">Uncharacterized protein</fullName>
    </submittedName>
</protein>
<keyword evidence="3" id="KW-1185">Reference proteome</keyword>
<dbReference type="Proteomes" id="UP000276133">
    <property type="component" value="Unassembled WGS sequence"/>
</dbReference>
<feature type="compositionally biased region" description="Polar residues" evidence="1">
    <location>
        <begin position="64"/>
        <end position="116"/>
    </location>
</feature>
<comment type="caution">
    <text evidence="2">The sequence shown here is derived from an EMBL/GenBank/DDBJ whole genome shotgun (WGS) entry which is preliminary data.</text>
</comment>
<evidence type="ECO:0000313" key="3">
    <source>
        <dbReference type="Proteomes" id="UP000276133"/>
    </source>
</evidence>
<organism evidence="2 3">
    <name type="scientific">Brachionus plicatilis</name>
    <name type="common">Marine rotifer</name>
    <name type="synonym">Brachionus muelleri</name>
    <dbReference type="NCBI Taxonomy" id="10195"/>
    <lineage>
        <taxon>Eukaryota</taxon>
        <taxon>Metazoa</taxon>
        <taxon>Spiralia</taxon>
        <taxon>Gnathifera</taxon>
        <taxon>Rotifera</taxon>
        <taxon>Eurotatoria</taxon>
        <taxon>Monogononta</taxon>
        <taxon>Pseudotrocha</taxon>
        <taxon>Ploima</taxon>
        <taxon>Brachionidae</taxon>
        <taxon>Brachionus</taxon>
    </lineage>
</organism>
<dbReference type="EMBL" id="REGN01003568">
    <property type="protein sequence ID" value="RNA21882.1"/>
    <property type="molecule type" value="Genomic_DNA"/>
</dbReference>
<sequence>MNSPQSNQRRPGRPRGTRNFSYRSDGTGQGTNNLICSSEQGHHLGRTGVLTRNQRRQLNLLTNSNFNGSRASSLDSPNNRSVNSASNNTVQSETSSDTEQSCETSLSNNSDQVNNNFVMTPQDTLRYNRMIQRSLENKFDYKILGATSNLVQHIDSQHDELSDWLDAYRRWTKRGKKIKNFSEKEILIVKYFLTSNNAGSYRSKFASSKLFF</sequence>
<gene>
    <name evidence="2" type="ORF">BpHYR1_037097</name>
</gene>
<feature type="compositionally biased region" description="Polar residues" evidence="1">
    <location>
        <begin position="18"/>
        <end position="39"/>
    </location>
</feature>
<proteinExistence type="predicted"/>
<reference evidence="2 3" key="1">
    <citation type="journal article" date="2018" name="Sci. Rep.">
        <title>Genomic signatures of local adaptation to the degree of environmental predictability in rotifers.</title>
        <authorList>
            <person name="Franch-Gras L."/>
            <person name="Hahn C."/>
            <person name="Garcia-Roger E.M."/>
            <person name="Carmona M.J."/>
            <person name="Serra M."/>
            <person name="Gomez A."/>
        </authorList>
    </citation>
    <scope>NUCLEOTIDE SEQUENCE [LARGE SCALE GENOMIC DNA]</scope>
    <source>
        <strain evidence="2">HYR1</strain>
    </source>
</reference>
<name>A0A3M7RE50_BRAPC</name>
<accession>A0A3M7RE50</accession>
<evidence type="ECO:0000256" key="1">
    <source>
        <dbReference type="SAM" id="MobiDB-lite"/>
    </source>
</evidence>
<evidence type="ECO:0000313" key="2">
    <source>
        <dbReference type="EMBL" id="RNA21882.1"/>
    </source>
</evidence>